<reference evidence="1" key="1">
    <citation type="journal article" date="2023" name="G3 (Bethesda)">
        <title>A reference genome for the long-term kleptoplast-retaining sea slug Elysia crispata morphotype clarki.</title>
        <authorList>
            <person name="Eastman K.E."/>
            <person name="Pendleton A.L."/>
            <person name="Shaikh M.A."/>
            <person name="Suttiyut T."/>
            <person name="Ogas R."/>
            <person name="Tomko P."/>
            <person name="Gavelis G."/>
            <person name="Widhalm J.R."/>
            <person name="Wisecaver J.H."/>
        </authorList>
    </citation>
    <scope>NUCLEOTIDE SEQUENCE</scope>
    <source>
        <strain evidence="1">ECLA1</strain>
    </source>
</reference>
<protein>
    <submittedName>
        <fullName evidence="1">Uncharacterized protein</fullName>
    </submittedName>
</protein>
<sequence length="115" mass="12837">MQQLNSLLKSQRACTVDAVSVEFYPRLCPSPSRLLSNRQSYHYLVITGQRACTVDAVPVEFYPRLCPSPSRLLSNRQTYHYLVITGQRACTVHAVPVEFGNPRDTGRIAVSSLPA</sequence>
<dbReference type="AlphaFoldDB" id="A0AAE1D5T2"/>
<organism evidence="1 2">
    <name type="scientific">Elysia crispata</name>
    <name type="common">lettuce slug</name>
    <dbReference type="NCBI Taxonomy" id="231223"/>
    <lineage>
        <taxon>Eukaryota</taxon>
        <taxon>Metazoa</taxon>
        <taxon>Spiralia</taxon>
        <taxon>Lophotrochozoa</taxon>
        <taxon>Mollusca</taxon>
        <taxon>Gastropoda</taxon>
        <taxon>Heterobranchia</taxon>
        <taxon>Euthyneura</taxon>
        <taxon>Panpulmonata</taxon>
        <taxon>Sacoglossa</taxon>
        <taxon>Placobranchoidea</taxon>
        <taxon>Plakobranchidae</taxon>
        <taxon>Elysia</taxon>
    </lineage>
</organism>
<dbReference type="Proteomes" id="UP001283361">
    <property type="component" value="Unassembled WGS sequence"/>
</dbReference>
<name>A0AAE1D5T2_9GAST</name>
<proteinExistence type="predicted"/>
<dbReference type="EMBL" id="JAWDGP010005359">
    <property type="protein sequence ID" value="KAK3757528.1"/>
    <property type="molecule type" value="Genomic_DNA"/>
</dbReference>
<comment type="caution">
    <text evidence="1">The sequence shown here is derived from an EMBL/GenBank/DDBJ whole genome shotgun (WGS) entry which is preliminary data.</text>
</comment>
<evidence type="ECO:0000313" key="1">
    <source>
        <dbReference type="EMBL" id="KAK3757528.1"/>
    </source>
</evidence>
<keyword evidence="2" id="KW-1185">Reference proteome</keyword>
<gene>
    <name evidence="1" type="ORF">RRG08_032696</name>
</gene>
<accession>A0AAE1D5T2</accession>
<evidence type="ECO:0000313" key="2">
    <source>
        <dbReference type="Proteomes" id="UP001283361"/>
    </source>
</evidence>